<evidence type="ECO:0000256" key="7">
    <source>
        <dbReference type="ARBA" id="ARBA00038080"/>
    </source>
</evidence>
<dbReference type="GO" id="GO:0005886">
    <property type="term" value="C:plasma membrane"/>
    <property type="evidence" value="ECO:0007669"/>
    <property type="project" value="UniProtKB-SubCell"/>
</dbReference>
<dbReference type="InterPro" id="IPR055282">
    <property type="entry name" value="PPI1-4"/>
</dbReference>
<organism evidence="8 9">
    <name type="scientific">Digitaria exilis</name>
    <dbReference type="NCBI Taxonomy" id="1010633"/>
    <lineage>
        <taxon>Eukaryota</taxon>
        <taxon>Viridiplantae</taxon>
        <taxon>Streptophyta</taxon>
        <taxon>Embryophyta</taxon>
        <taxon>Tracheophyta</taxon>
        <taxon>Spermatophyta</taxon>
        <taxon>Magnoliopsida</taxon>
        <taxon>Liliopsida</taxon>
        <taxon>Poales</taxon>
        <taxon>Poaceae</taxon>
        <taxon>PACMAD clade</taxon>
        <taxon>Panicoideae</taxon>
        <taxon>Panicodae</taxon>
        <taxon>Paniceae</taxon>
        <taxon>Anthephorinae</taxon>
        <taxon>Digitaria</taxon>
    </lineage>
</organism>
<evidence type="ECO:0000256" key="3">
    <source>
        <dbReference type="ARBA" id="ARBA00022692"/>
    </source>
</evidence>
<evidence type="ECO:0000256" key="4">
    <source>
        <dbReference type="ARBA" id="ARBA00022989"/>
    </source>
</evidence>
<keyword evidence="2" id="KW-1003">Cell membrane</keyword>
<dbReference type="EMBL" id="JACEFO010000097">
    <property type="protein sequence ID" value="KAF8781276.1"/>
    <property type="molecule type" value="Genomic_DNA"/>
</dbReference>
<evidence type="ECO:0000313" key="9">
    <source>
        <dbReference type="Proteomes" id="UP000636709"/>
    </source>
</evidence>
<dbReference type="Proteomes" id="UP000636709">
    <property type="component" value="Unassembled WGS sequence"/>
</dbReference>
<accession>A0A835G1A4</accession>
<keyword evidence="4" id="KW-1133">Transmembrane helix</keyword>
<keyword evidence="6" id="KW-0472">Membrane</keyword>
<protein>
    <submittedName>
        <fullName evidence="8">Uncharacterized protein</fullName>
    </submittedName>
</protein>
<evidence type="ECO:0000256" key="1">
    <source>
        <dbReference type="ARBA" id="ARBA00004162"/>
    </source>
</evidence>
<sequence length="322" mass="37478">MEPQNQAKEWPESTCGLCFVKICSFEDPELEEKLVEADNEFQKKIQARNKIIEVARAKKVLFLQILVEHSIISSELKQLIAENNQYHGVVETLQNHLGRMFRDRDNILQAHGSVLYSAIEELEQRIKMLSDRVVSESITIREEKLFVKDIKDIEKAKSKVIYLYTNRAKLQDTMDGNEATQDKDKINIQVIDAIRKDQQTIRSKIKVLKDELTIVDTEVASIQEDLDAAIARKDRAYESLAELRHARDAKNAPFFQNQLVLNKARDYASRGMVTELQEHHKTEVERFMAQWCHSKAFRQDYETRNLSSLNARQLDRDGRMRT</sequence>
<evidence type="ECO:0000256" key="5">
    <source>
        <dbReference type="ARBA" id="ARBA00023054"/>
    </source>
</evidence>
<dbReference type="OrthoDB" id="2195113at2759"/>
<keyword evidence="9" id="KW-1185">Reference proteome</keyword>
<dbReference type="PANTHER" id="PTHR32219:SF2">
    <property type="entry name" value="PROTON PUMP-INTERACTOR 1"/>
    <property type="match status" value="1"/>
</dbReference>
<comment type="subcellular location">
    <subcellularLocation>
        <location evidence="1">Cell membrane</location>
        <topology evidence="1">Single-pass membrane protein</topology>
    </subcellularLocation>
</comment>
<evidence type="ECO:0000256" key="6">
    <source>
        <dbReference type="ARBA" id="ARBA00023136"/>
    </source>
</evidence>
<gene>
    <name evidence="8" type="ORF">HU200_000637</name>
</gene>
<keyword evidence="3" id="KW-0812">Transmembrane</keyword>
<evidence type="ECO:0000313" key="8">
    <source>
        <dbReference type="EMBL" id="KAF8781276.1"/>
    </source>
</evidence>
<dbReference type="AlphaFoldDB" id="A0A835G1A4"/>
<proteinExistence type="inferred from homology"/>
<name>A0A835G1A4_9POAL</name>
<keyword evidence="5" id="KW-0175">Coiled coil</keyword>
<reference evidence="8" key="1">
    <citation type="submission" date="2020-07" db="EMBL/GenBank/DDBJ databases">
        <title>Genome sequence and genetic diversity analysis of an under-domesticated orphan crop, white fonio (Digitaria exilis).</title>
        <authorList>
            <person name="Bennetzen J.L."/>
            <person name="Chen S."/>
            <person name="Ma X."/>
            <person name="Wang X."/>
            <person name="Yssel A.E.J."/>
            <person name="Chaluvadi S.R."/>
            <person name="Johnson M."/>
            <person name="Gangashetty P."/>
            <person name="Hamidou F."/>
            <person name="Sanogo M.D."/>
            <person name="Zwaenepoel A."/>
            <person name="Wallace J."/>
            <person name="Van De Peer Y."/>
            <person name="Van Deynze A."/>
        </authorList>
    </citation>
    <scope>NUCLEOTIDE SEQUENCE</scope>
    <source>
        <tissue evidence="8">Leaves</tissue>
    </source>
</reference>
<evidence type="ECO:0000256" key="2">
    <source>
        <dbReference type="ARBA" id="ARBA00022475"/>
    </source>
</evidence>
<comment type="similarity">
    <text evidence="7">Belongs to the plant Proton pump-interactor protein family.</text>
</comment>
<dbReference type="PANTHER" id="PTHR32219">
    <property type="entry name" value="RNA-BINDING PROTEIN YLMH-RELATED"/>
    <property type="match status" value="1"/>
</dbReference>
<comment type="caution">
    <text evidence="8">The sequence shown here is derived from an EMBL/GenBank/DDBJ whole genome shotgun (WGS) entry which is preliminary data.</text>
</comment>